<dbReference type="InterPro" id="IPR001279">
    <property type="entry name" value="Metallo-B-lactamas"/>
</dbReference>
<evidence type="ECO:0000256" key="1">
    <source>
        <dbReference type="ARBA" id="ARBA00022833"/>
    </source>
</evidence>
<dbReference type="SUPFAM" id="SSF56281">
    <property type="entry name" value="Metallo-hydrolase/oxidoreductase"/>
    <property type="match status" value="1"/>
</dbReference>
<dbReference type="Gene3D" id="3.60.15.10">
    <property type="entry name" value="Ribonuclease Z/Hydroxyacylglutathione hydrolase-like"/>
    <property type="match status" value="1"/>
</dbReference>
<reference evidence="3" key="1">
    <citation type="submission" date="2019-11" db="EMBL/GenBank/DDBJ databases">
        <title>Draft Genome Sequence of Plant Growth-Promoting Rhizosphere-Associated Bacteria.</title>
        <authorList>
            <person name="Vasilyev I.Y."/>
            <person name="Radchenko V."/>
            <person name="Ilnitskaya E.V."/>
        </authorList>
    </citation>
    <scope>NUCLEOTIDE SEQUENCE</scope>
    <source>
        <strain evidence="3">VRA_517_n</strain>
    </source>
</reference>
<name>A0A6A8LIE6_BACVE</name>
<comment type="caution">
    <text evidence="3">The sequence shown here is derived from an EMBL/GenBank/DDBJ whole genome shotgun (WGS) entry which is preliminary data.</text>
</comment>
<proteinExistence type="predicted"/>
<evidence type="ECO:0000313" key="3">
    <source>
        <dbReference type="EMBL" id="MSE02020.1"/>
    </source>
</evidence>
<dbReference type="EMBL" id="WKKV01000003">
    <property type="protein sequence ID" value="MSE02020.1"/>
    <property type="molecule type" value="Genomic_DNA"/>
</dbReference>
<accession>A0A6A8LIE6</accession>
<gene>
    <name evidence="3" type="ORF">GKC39_08075</name>
</gene>
<dbReference type="AlphaFoldDB" id="A0A6A8LIE6"/>
<dbReference type="GO" id="GO:0042781">
    <property type="term" value="F:3'-tRNA processing endoribonuclease activity"/>
    <property type="evidence" value="ECO:0007669"/>
    <property type="project" value="TreeGrafter"/>
</dbReference>
<dbReference type="Pfam" id="PF00753">
    <property type="entry name" value="Lactamase_B"/>
    <property type="match status" value="1"/>
</dbReference>
<feature type="domain" description="Metallo-beta-lactamase" evidence="2">
    <location>
        <begin position="18"/>
        <end position="211"/>
    </location>
</feature>
<keyword evidence="3" id="KW-0378">Hydrolase</keyword>
<organism evidence="3">
    <name type="scientific">Bacillus velezensis</name>
    <dbReference type="NCBI Taxonomy" id="492670"/>
    <lineage>
        <taxon>Bacteria</taxon>
        <taxon>Bacillati</taxon>
        <taxon>Bacillota</taxon>
        <taxon>Bacilli</taxon>
        <taxon>Bacillales</taxon>
        <taxon>Bacillaceae</taxon>
        <taxon>Bacillus</taxon>
        <taxon>Bacillus amyloliquefaciens group</taxon>
    </lineage>
</organism>
<dbReference type="InterPro" id="IPR036866">
    <property type="entry name" value="RibonucZ/Hydroxyglut_hydro"/>
</dbReference>
<protein>
    <submittedName>
        <fullName evidence="3">MBL fold metallo-hydrolase</fullName>
    </submittedName>
</protein>
<sequence>MKITVIGCCGGFPAANEATSGYLFQSGGYSLLVDCGSAVLSKLFAYVPAEELDAVILSHYHHDHIADIGPLQFAKQVGSFLGKGTHALPIYGHDADIEQFERLTYKTHTKGVAYQPDRPLSAGPFTITFLKTVHPVTCYAMRITDGSASVVYTADSSYQDAFIPFAENADLLICECNFYADQDGTSAGHMNSLEAGRIAEEAGAGELILTHLPHFGEHRKLKEEAESVFGGEVTIAASGLKWEK</sequence>
<dbReference type="PANTHER" id="PTHR46018">
    <property type="entry name" value="ZINC PHOSPHODIESTERASE ELAC PROTEIN 1"/>
    <property type="match status" value="1"/>
</dbReference>
<keyword evidence="1" id="KW-0862">Zinc</keyword>
<dbReference type="SMART" id="SM00849">
    <property type="entry name" value="Lactamase_B"/>
    <property type="match status" value="1"/>
</dbReference>
<dbReference type="CDD" id="cd07716">
    <property type="entry name" value="RNaseZ_short-form-like_MBL-fold"/>
    <property type="match status" value="1"/>
</dbReference>
<dbReference type="RefSeq" id="WP_003155207.1">
    <property type="nucleotide sequence ID" value="NZ_AP028932.1"/>
</dbReference>
<evidence type="ECO:0000259" key="2">
    <source>
        <dbReference type="SMART" id="SM00849"/>
    </source>
</evidence>
<dbReference type="PANTHER" id="PTHR46018:SF4">
    <property type="entry name" value="METALLO-HYDROLASE YHFI-RELATED"/>
    <property type="match status" value="1"/>
</dbReference>